<dbReference type="Pfam" id="PF07690">
    <property type="entry name" value="MFS_1"/>
    <property type="match status" value="1"/>
</dbReference>
<accession>A0A9K3D839</accession>
<evidence type="ECO:0000313" key="8">
    <source>
        <dbReference type="EMBL" id="GIQ89856.1"/>
    </source>
</evidence>
<comment type="subcellular location">
    <subcellularLocation>
        <location evidence="1">Membrane</location>
        <topology evidence="1">Multi-pass membrane protein</topology>
    </subcellularLocation>
</comment>
<dbReference type="InterPro" id="IPR001958">
    <property type="entry name" value="Tet-R_TetA/multi-R_MdtG-like"/>
</dbReference>
<evidence type="ECO:0000256" key="5">
    <source>
        <dbReference type="ARBA" id="ARBA00023136"/>
    </source>
</evidence>
<dbReference type="GO" id="GO:0016020">
    <property type="term" value="C:membrane"/>
    <property type="evidence" value="ECO:0007669"/>
    <property type="project" value="UniProtKB-SubCell"/>
</dbReference>
<protein>
    <submittedName>
        <fullName evidence="8">Tetracycline resistance protein, TetA/multidrug resistance protein MdtG</fullName>
    </submittedName>
</protein>
<dbReference type="Proteomes" id="UP000265618">
    <property type="component" value="Unassembled WGS sequence"/>
</dbReference>
<feature type="domain" description="Major facilitator superfamily (MFS) profile" evidence="7">
    <location>
        <begin position="1"/>
        <end position="163"/>
    </location>
</feature>
<dbReference type="EMBL" id="BDIP01005511">
    <property type="protein sequence ID" value="GIQ89856.1"/>
    <property type="molecule type" value="Genomic_DNA"/>
</dbReference>
<gene>
    <name evidence="8" type="ORF">KIPB_012454</name>
</gene>
<keyword evidence="2" id="KW-0813">Transport</keyword>
<reference evidence="8 9" key="1">
    <citation type="journal article" date="2018" name="PLoS ONE">
        <title>The draft genome of Kipferlia bialata reveals reductive genome evolution in fornicate parasites.</title>
        <authorList>
            <person name="Tanifuji G."/>
            <person name="Takabayashi S."/>
            <person name="Kume K."/>
            <person name="Takagi M."/>
            <person name="Nakayama T."/>
            <person name="Kamikawa R."/>
            <person name="Inagaki Y."/>
            <person name="Hashimoto T."/>
        </authorList>
    </citation>
    <scope>NUCLEOTIDE SEQUENCE [LARGE SCALE GENOMIC DNA]</scope>
    <source>
        <strain evidence="8">NY0173</strain>
    </source>
</reference>
<comment type="caution">
    <text evidence="8">The sequence shown here is derived from an EMBL/GenBank/DDBJ whole genome shotgun (WGS) entry which is preliminary data.</text>
</comment>
<organism evidence="8 9">
    <name type="scientific">Kipferlia bialata</name>
    <dbReference type="NCBI Taxonomy" id="797122"/>
    <lineage>
        <taxon>Eukaryota</taxon>
        <taxon>Metamonada</taxon>
        <taxon>Carpediemonas-like organisms</taxon>
        <taxon>Kipferlia</taxon>
    </lineage>
</organism>
<dbReference type="PRINTS" id="PR01035">
    <property type="entry name" value="TCRTETA"/>
</dbReference>
<sequence length="163" mass="16904">VMLWACAISVSHITQTVLGPLVGKLSDVHGRVPIVRASMCLLSFGCLLQAISPSVFGLYVARIIIGAGSAVAGVLKASINDVCPLGLRTEINSQISMATLLGAVVGPVVGIAVGYQYGGNDLRLASLICLTLLALCLCASVYMMLETSNKAVMTGVCHSLQAW</sequence>
<evidence type="ECO:0000256" key="4">
    <source>
        <dbReference type="ARBA" id="ARBA00022989"/>
    </source>
</evidence>
<dbReference type="AlphaFoldDB" id="A0A9K3D839"/>
<evidence type="ECO:0000259" key="7">
    <source>
        <dbReference type="PROSITE" id="PS50850"/>
    </source>
</evidence>
<dbReference type="InterPro" id="IPR020846">
    <property type="entry name" value="MFS_dom"/>
</dbReference>
<evidence type="ECO:0000256" key="1">
    <source>
        <dbReference type="ARBA" id="ARBA00004141"/>
    </source>
</evidence>
<dbReference type="OrthoDB" id="440553at2759"/>
<keyword evidence="3 6" id="KW-0812">Transmembrane</keyword>
<proteinExistence type="predicted"/>
<dbReference type="PANTHER" id="PTHR23504">
    <property type="entry name" value="MAJOR FACILITATOR SUPERFAMILY DOMAIN-CONTAINING PROTEIN 10"/>
    <property type="match status" value="1"/>
</dbReference>
<dbReference type="InterPro" id="IPR036259">
    <property type="entry name" value="MFS_trans_sf"/>
</dbReference>
<feature type="transmembrane region" description="Helical" evidence="6">
    <location>
        <begin position="124"/>
        <end position="145"/>
    </location>
</feature>
<evidence type="ECO:0000313" key="9">
    <source>
        <dbReference type="Proteomes" id="UP000265618"/>
    </source>
</evidence>
<dbReference type="InterPro" id="IPR011701">
    <property type="entry name" value="MFS"/>
</dbReference>
<dbReference type="Gene3D" id="1.20.1250.20">
    <property type="entry name" value="MFS general substrate transporter like domains"/>
    <property type="match status" value="1"/>
</dbReference>
<feature type="transmembrane region" description="Helical" evidence="6">
    <location>
        <begin position="95"/>
        <end position="118"/>
    </location>
</feature>
<dbReference type="SUPFAM" id="SSF103473">
    <property type="entry name" value="MFS general substrate transporter"/>
    <property type="match status" value="1"/>
</dbReference>
<keyword evidence="5 6" id="KW-0472">Membrane</keyword>
<dbReference type="PROSITE" id="PS50850">
    <property type="entry name" value="MFS"/>
    <property type="match status" value="1"/>
</dbReference>
<evidence type="ECO:0000256" key="6">
    <source>
        <dbReference type="SAM" id="Phobius"/>
    </source>
</evidence>
<keyword evidence="4 6" id="KW-1133">Transmembrane helix</keyword>
<dbReference type="PANTHER" id="PTHR23504:SF15">
    <property type="entry name" value="MAJOR FACILITATOR SUPERFAMILY (MFS) PROFILE DOMAIN-CONTAINING PROTEIN"/>
    <property type="match status" value="1"/>
</dbReference>
<dbReference type="GO" id="GO:0022857">
    <property type="term" value="F:transmembrane transporter activity"/>
    <property type="evidence" value="ECO:0007669"/>
    <property type="project" value="InterPro"/>
</dbReference>
<feature type="non-terminal residue" evidence="8">
    <location>
        <position position="1"/>
    </location>
</feature>
<name>A0A9K3D839_9EUKA</name>
<evidence type="ECO:0000256" key="3">
    <source>
        <dbReference type="ARBA" id="ARBA00022692"/>
    </source>
</evidence>
<evidence type="ECO:0000256" key="2">
    <source>
        <dbReference type="ARBA" id="ARBA00022448"/>
    </source>
</evidence>
<keyword evidence="9" id="KW-1185">Reference proteome</keyword>